<dbReference type="OrthoDB" id="2273864at2759"/>
<dbReference type="GO" id="GO:0003676">
    <property type="term" value="F:nucleic acid binding"/>
    <property type="evidence" value="ECO:0007669"/>
    <property type="project" value="InterPro"/>
</dbReference>
<organism evidence="1 2">
    <name type="scientific">Austropuccinia psidii MF-1</name>
    <dbReference type="NCBI Taxonomy" id="1389203"/>
    <lineage>
        <taxon>Eukaryota</taxon>
        <taxon>Fungi</taxon>
        <taxon>Dikarya</taxon>
        <taxon>Basidiomycota</taxon>
        <taxon>Pucciniomycotina</taxon>
        <taxon>Pucciniomycetes</taxon>
        <taxon>Pucciniales</taxon>
        <taxon>Sphaerophragmiaceae</taxon>
        <taxon>Austropuccinia</taxon>
    </lineage>
</organism>
<comment type="caution">
    <text evidence="1">The sequence shown here is derived from an EMBL/GenBank/DDBJ whole genome shotgun (WGS) entry which is preliminary data.</text>
</comment>
<dbReference type="Proteomes" id="UP000765509">
    <property type="component" value="Unassembled WGS sequence"/>
</dbReference>
<dbReference type="PANTHER" id="PTHR37984:SF5">
    <property type="entry name" value="PROTEIN NYNRIN-LIKE"/>
    <property type="match status" value="1"/>
</dbReference>
<dbReference type="SUPFAM" id="SSF53098">
    <property type="entry name" value="Ribonuclease H-like"/>
    <property type="match status" value="1"/>
</dbReference>
<protein>
    <recommendedName>
        <fullName evidence="3">Integrase catalytic domain-containing protein</fullName>
    </recommendedName>
</protein>
<accession>A0A9Q3FGW0</accession>
<proteinExistence type="predicted"/>
<dbReference type="PANTHER" id="PTHR37984">
    <property type="entry name" value="PROTEIN CBG26694"/>
    <property type="match status" value="1"/>
</dbReference>
<evidence type="ECO:0000313" key="2">
    <source>
        <dbReference type="Proteomes" id="UP000765509"/>
    </source>
</evidence>
<dbReference type="EMBL" id="AVOT02044476">
    <property type="protein sequence ID" value="MBW0539823.1"/>
    <property type="molecule type" value="Genomic_DNA"/>
</dbReference>
<gene>
    <name evidence="1" type="ORF">O181_079538</name>
</gene>
<reference evidence="1" key="1">
    <citation type="submission" date="2021-03" db="EMBL/GenBank/DDBJ databases">
        <title>Draft genome sequence of rust myrtle Austropuccinia psidii MF-1, a brazilian biotype.</title>
        <authorList>
            <person name="Quecine M.C."/>
            <person name="Pachon D.M.R."/>
            <person name="Bonatelli M.L."/>
            <person name="Correr F.H."/>
            <person name="Franceschini L.M."/>
            <person name="Leite T.F."/>
            <person name="Margarido G.R.A."/>
            <person name="Almeida C.A."/>
            <person name="Ferrarezi J.A."/>
            <person name="Labate C.A."/>
        </authorList>
    </citation>
    <scope>NUCLEOTIDE SEQUENCE</scope>
    <source>
        <strain evidence="1">MF-1</strain>
    </source>
</reference>
<evidence type="ECO:0008006" key="3">
    <source>
        <dbReference type="Google" id="ProtNLM"/>
    </source>
</evidence>
<sequence>MIQIQKPKSLWEIVHLDWVTSLPPGGDRSFNSCLVLVDRYSKTPMFLPCHKNETAMETAIMMCNRVISHTGLFKNILSYRDPKFTSELWTNLHKFCGKTIRSLAGKTPAILLKGWSLRLPHNPLKK</sequence>
<dbReference type="InterPro" id="IPR050951">
    <property type="entry name" value="Retrovirus_Pol_polyprotein"/>
</dbReference>
<dbReference type="Gene3D" id="3.30.420.10">
    <property type="entry name" value="Ribonuclease H-like superfamily/Ribonuclease H"/>
    <property type="match status" value="1"/>
</dbReference>
<dbReference type="InterPro" id="IPR036397">
    <property type="entry name" value="RNaseH_sf"/>
</dbReference>
<dbReference type="InterPro" id="IPR012337">
    <property type="entry name" value="RNaseH-like_sf"/>
</dbReference>
<dbReference type="AlphaFoldDB" id="A0A9Q3FGW0"/>
<name>A0A9Q3FGW0_9BASI</name>
<keyword evidence="2" id="KW-1185">Reference proteome</keyword>
<evidence type="ECO:0000313" key="1">
    <source>
        <dbReference type="EMBL" id="MBW0539823.1"/>
    </source>
</evidence>